<accession>A0A0C2WLL7</accession>
<organism evidence="1 2">
    <name type="scientific">Serendipita vermifera MAFF 305830</name>
    <dbReference type="NCBI Taxonomy" id="933852"/>
    <lineage>
        <taxon>Eukaryota</taxon>
        <taxon>Fungi</taxon>
        <taxon>Dikarya</taxon>
        <taxon>Basidiomycota</taxon>
        <taxon>Agaricomycotina</taxon>
        <taxon>Agaricomycetes</taxon>
        <taxon>Sebacinales</taxon>
        <taxon>Serendipitaceae</taxon>
        <taxon>Serendipita</taxon>
    </lineage>
</organism>
<dbReference type="HOGENOM" id="CLU_1462183_0_0_1"/>
<gene>
    <name evidence="1" type="ORF">M408DRAFT_24681</name>
</gene>
<dbReference type="Proteomes" id="UP000054097">
    <property type="component" value="Unassembled WGS sequence"/>
</dbReference>
<name>A0A0C2WLL7_SERVB</name>
<sequence length="185" mass="20847">MLFDAIPLRNLELPPISALLMVSRAEDLSQLRIPDVYDRRCFSNLWQYIESFRTKQAAMLSFLSELAIYHQKENKDLRSAYAAIILSAIERSLLLPKEDIPKLDVQALLKRMHNLSKSGNKANPFKTPLTAQQAAQLAILKEQSQRIQDFAANKFDVTITPTMIRPPARFSGGFPGSDDSGHTMS</sequence>
<reference evidence="1 2" key="1">
    <citation type="submission" date="2014-04" db="EMBL/GenBank/DDBJ databases">
        <authorList>
            <consortium name="DOE Joint Genome Institute"/>
            <person name="Kuo A."/>
            <person name="Zuccaro A."/>
            <person name="Kohler A."/>
            <person name="Nagy L.G."/>
            <person name="Floudas D."/>
            <person name="Copeland A."/>
            <person name="Barry K.W."/>
            <person name="Cichocki N."/>
            <person name="Veneault-Fourrey C."/>
            <person name="LaButti K."/>
            <person name="Lindquist E.A."/>
            <person name="Lipzen A."/>
            <person name="Lundell T."/>
            <person name="Morin E."/>
            <person name="Murat C."/>
            <person name="Sun H."/>
            <person name="Tunlid A."/>
            <person name="Henrissat B."/>
            <person name="Grigoriev I.V."/>
            <person name="Hibbett D.S."/>
            <person name="Martin F."/>
            <person name="Nordberg H.P."/>
            <person name="Cantor M.N."/>
            <person name="Hua S.X."/>
        </authorList>
    </citation>
    <scope>NUCLEOTIDE SEQUENCE [LARGE SCALE GENOMIC DNA]</scope>
    <source>
        <strain evidence="1 2">MAFF 305830</strain>
    </source>
</reference>
<protein>
    <submittedName>
        <fullName evidence="1">Uncharacterized protein</fullName>
    </submittedName>
</protein>
<evidence type="ECO:0000313" key="1">
    <source>
        <dbReference type="EMBL" id="KIM27203.1"/>
    </source>
</evidence>
<reference evidence="2" key="2">
    <citation type="submission" date="2015-01" db="EMBL/GenBank/DDBJ databases">
        <title>Evolutionary Origins and Diversification of the Mycorrhizal Mutualists.</title>
        <authorList>
            <consortium name="DOE Joint Genome Institute"/>
            <consortium name="Mycorrhizal Genomics Consortium"/>
            <person name="Kohler A."/>
            <person name="Kuo A."/>
            <person name="Nagy L.G."/>
            <person name="Floudas D."/>
            <person name="Copeland A."/>
            <person name="Barry K.W."/>
            <person name="Cichocki N."/>
            <person name="Veneault-Fourrey C."/>
            <person name="LaButti K."/>
            <person name="Lindquist E.A."/>
            <person name="Lipzen A."/>
            <person name="Lundell T."/>
            <person name="Morin E."/>
            <person name="Murat C."/>
            <person name="Riley R."/>
            <person name="Ohm R."/>
            <person name="Sun H."/>
            <person name="Tunlid A."/>
            <person name="Henrissat B."/>
            <person name="Grigoriev I.V."/>
            <person name="Hibbett D.S."/>
            <person name="Martin F."/>
        </authorList>
    </citation>
    <scope>NUCLEOTIDE SEQUENCE [LARGE SCALE GENOMIC DNA]</scope>
    <source>
        <strain evidence="2">MAFF 305830</strain>
    </source>
</reference>
<proteinExistence type="predicted"/>
<dbReference type="EMBL" id="KN824300">
    <property type="protein sequence ID" value="KIM27203.1"/>
    <property type="molecule type" value="Genomic_DNA"/>
</dbReference>
<keyword evidence="2" id="KW-1185">Reference proteome</keyword>
<evidence type="ECO:0000313" key="2">
    <source>
        <dbReference type="Proteomes" id="UP000054097"/>
    </source>
</evidence>
<dbReference type="AlphaFoldDB" id="A0A0C2WLL7"/>